<protein>
    <recommendedName>
        <fullName evidence="11">RNA polymerase sigma-70 region 2 domain-containing protein</fullName>
    </recommendedName>
</protein>
<dbReference type="SUPFAM" id="SSF88659">
    <property type="entry name" value="Sigma3 and sigma4 domains of RNA polymerase sigma factors"/>
    <property type="match status" value="1"/>
</dbReference>
<evidence type="ECO:0000256" key="3">
    <source>
        <dbReference type="ARBA" id="ARBA00023082"/>
    </source>
</evidence>
<comment type="caution">
    <text evidence="9">The sequence shown here is derived from an EMBL/GenBank/DDBJ whole genome shotgun (WGS) entry which is preliminary data.</text>
</comment>
<dbReference type="InterPro" id="IPR007627">
    <property type="entry name" value="RNA_pol_sigma70_r2"/>
</dbReference>
<feature type="compositionally biased region" description="Low complexity" evidence="6">
    <location>
        <begin position="559"/>
        <end position="579"/>
    </location>
</feature>
<comment type="similarity">
    <text evidence="1">Belongs to the sigma-70 factor family. ECF subfamily.</text>
</comment>
<feature type="region of interest" description="Disordered" evidence="6">
    <location>
        <begin position="647"/>
        <end position="676"/>
    </location>
</feature>
<dbReference type="Gene3D" id="1.10.1740.10">
    <property type="match status" value="1"/>
</dbReference>
<dbReference type="Pfam" id="PF04542">
    <property type="entry name" value="Sigma70_r2"/>
    <property type="match status" value="1"/>
</dbReference>
<dbReference type="InterPro" id="IPR039425">
    <property type="entry name" value="RNA_pol_sigma-70-like"/>
</dbReference>
<name>A0ABQ1NWN7_9MICC</name>
<evidence type="ECO:0000313" key="10">
    <source>
        <dbReference type="Proteomes" id="UP000597761"/>
    </source>
</evidence>
<dbReference type="PANTHER" id="PTHR43133:SF8">
    <property type="entry name" value="RNA POLYMERASE SIGMA FACTOR HI_1459-RELATED"/>
    <property type="match status" value="1"/>
</dbReference>
<dbReference type="InterPro" id="IPR013325">
    <property type="entry name" value="RNA_pol_sigma_r2"/>
</dbReference>
<keyword evidence="10" id="KW-1185">Reference proteome</keyword>
<dbReference type="InterPro" id="IPR036388">
    <property type="entry name" value="WH-like_DNA-bd_sf"/>
</dbReference>
<feature type="compositionally biased region" description="Low complexity" evidence="6">
    <location>
        <begin position="664"/>
        <end position="676"/>
    </location>
</feature>
<proteinExistence type="inferred from homology"/>
<feature type="compositionally biased region" description="Pro residues" evidence="6">
    <location>
        <begin position="450"/>
        <end position="481"/>
    </location>
</feature>
<keyword evidence="2" id="KW-0805">Transcription regulation</keyword>
<evidence type="ECO:0000259" key="8">
    <source>
        <dbReference type="Pfam" id="PF08281"/>
    </source>
</evidence>
<feature type="compositionally biased region" description="Low complexity" evidence="6">
    <location>
        <begin position="425"/>
        <end position="449"/>
    </location>
</feature>
<accession>A0ABQ1NWN7</accession>
<feature type="region of interest" description="Disordered" evidence="6">
    <location>
        <begin position="559"/>
        <end position="586"/>
    </location>
</feature>
<evidence type="ECO:0000256" key="5">
    <source>
        <dbReference type="ARBA" id="ARBA00023163"/>
    </source>
</evidence>
<dbReference type="Gene3D" id="1.10.10.10">
    <property type="entry name" value="Winged helix-like DNA-binding domain superfamily/Winged helix DNA-binding domain"/>
    <property type="match status" value="1"/>
</dbReference>
<feature type="region of interest" description="Disordered" evidence="6">
    <location>
        <begin position="370"/>
        <end position="490"/>
    </location>
</feature>
<dbReference type="RefSeq" id="WP_188667381.1">
    <property type="nucleotide sequence ID" value="NZ_BMJI01000004.1"/>
</dbReference>
<keyword evidence="3" id="KW-0731">Sigma factor</keyword>
<organism evidence="9 10">
    <name type="scientific">Tersicoccus solisilvae</name>
    <dbReference type="NCBI Taxonomy" id="1882339"/>
    <lineage>
        <taxon>Bacteria</taxon>
        <taxon>Bacillati</taxon>
        <taxon>Actinomycetota</taxon>
        <taxon>Actinomycetes</taxon>
        <taxon>Micrococcales</taxon>
        <taxon>Micrococcaceae</taxon>
        <taxon>Tersicoccus</taxon>
    </lineage>
</organism>
<feature type="domain" description="RNA polymerase sigma factor 70 region 4 type 2" evidence="8">
    <location>
        <begin position="124"/>
        <end position="175"/>
    </location>
</feature>
<feature type="compositionally biased region" description="Low complexity" evidence="6">
    <location>
        <begin position="370"/>
        <end position="386"/>
    </location>
</feature>
<evidence type="ECO:0000259" key="7">
    <source>
        <dbReference type="Pfam" id="PF04542"/>
    </source>
</evidence>
<gene>
    <name evidence="9" type="ORF">GCM10011512_11980</name>
</gene>
<reference evidence="10" key="1">
    <citation type="journal article" date="2019" name="Int. J. Syst. Evol. Microbiol.">
        <title>The Global Catalogue of Microorganisms (GCM) 10K type strain sequencing project: providing services to taxonomists for standard genome sequencing and annotation.</title>
        <authorList>
            <consortium name="The Broad Institute Genomics Platform"/>
            <consortium name="The Broad Institute Genome Sequencing Center for Infectious Disease"/>
            <person name="Wu L."/>
            <person name="Ma J."/>
        </authorList>
    </citation>
    <scope>NUCLEOTIDE SEQUENCE [LARGE SCALE GENOMIC DNA]</scope>
    <source>
        <strain evidence="10">CGMCC 1.15480</strain>
    </source>
</reference>
<dbReference type="EMBL" id="BMJI01000004">
    <property type="protein sequence ID" value="GGC86676.1"/>
    <property type="molecule type" value="Genomic_DNA"/>
</dbReference>
<keyword evidence="5" id="KW-0804">Transcription</keyword>
<sequence length="690" mass="69419">MPVADDDASDRDLIDAVRAGDRRAFGELYERHRDAAWRVARRYANGAAQADDLVAESFANLLAAVRRGAGPRDNVRAYLLTIVTHEAARAARATRGQYSTEAIELAELPQVFEDPVLKSFDAETIRRAFLTLPERSRAVLWYAAVEDLKPAAIGRLVGLSPNATSVALKRARERLAQAYLQCHVRAVPDRECRDIGPSLAAYAAGRLRGPALASTRFHVENCLSCSAAVLHLRDVNRGLRAAYLPLAAAPAGGGLLAALGLGATAGPSGRADRWALAGAPGGSAGAAAVSSAVVIVGVAVVIGAGRLVTAEPAPADTLAAAQNPATSWSASAPVVPGGSGSLGYGNGGSGAGGPSVPGAFGANGNAGSNPGAGAVGDVPGDGVWAPWTQNDQGTQDLGLLDPGFLGSDQGAVPWSPGSPWPGSPLPGSDPSAAGDGAAPGVPAPTTRPITVPPTTAPPTTAPPTTAPPTTAPPTTAPPTTAPPTTGTGLGVTAELDAEGRFWRTGPVDRIATARITVTAPVATVDRRLTLRFTSTDGWLVIRRPVLVGAGADRRVSADAGVGATAPAAATTAPSATSTDDASEPPLTDADARAILDALTAAVPPVTTTLPAGERAVTVQLVAVRISTPVRSSTVPAIPWSLTDALDGATARGTLPPQAPPSGEATGPTTTAPSVTVSAVPTITASLLGRN</sequence>
<dbReference type="InterPro" id="IPR013249">
    <property type="entry name" value="RNA_pol_sigma70_r4_t2"/>
</dbReference>
<dbReference type="PANTHER" id="PTHR43133">
    <property type="entry name" value="RNA POLYMERASE ECF-TYPE SIGMA FACTO"/>
    <property type="match status" value="1"/>
</dbReference>
<feature type="domain" description="RNA polymerase sigma-70 region 2" evidence="7">
    <location>
        <begin position="28"/>
        <end position="95"/>
    </location>
</feature>
<dbReference type="Pfam" id="PF08281">
    <property type="entry name" value="Sigma70_r4_2"/>
    <property type="match status" value="1"/>
</dbReference>
<dbReference type="NCBIfam" id="TIGR02937">
    <property type="entry name" value="sigma70-ECF"/>
    <property type="match status" value="1"/>
</dbReference>
<evidence type="ECO:0000256" key="6">
    <source>
        <dbReference type="SAM" id="MobiDB-lite"/>
    </source>
</evidence>
<evidence type="ECO:0000256" key="4">
    <source>
        <dbReference type="ARBA" id="ARBA00023125"/>
    </source>
</evidence>
<keyword evidence="4" id="KW-0238">DNA-binding</keyword>
<evidence type="ECO:0000256" key="2">
    <source>
        <dbReference type="ARBA" id="ARBA00023015"/>
    </source>
</evidence>
<dbReference type="InterPro" id="IPR013324">
    <property type="entry name" value="RNA_pol_sigma_r3/r4-like"/>
</dbReference>
<dbReference type="InterPro" id="IPR014284">
    <property type="entry name" value="RNA_pol_sigma-70_dom"/>
</dbReference>
<evidence type="ECO:0008006" key="11">
    <source>
        <dbReference type="Google" id="ProtNLM"/>
    </source>
</evidence>
<dbReference type="Proteomes" id="UP000597761">
    <property type="component" value="Unassembled WGS sequence"/>
</dbReference>
<dbReference type="SUPFAM" id="SSF88946">
    <property type="entry name" value="Sigma2 domain of RNA polymerase sigma factors"/>
    <property type="match status" value="1"/>
</dbReference>
<evidence type="ECO:0000256" key="1">
    <source>
        <dbReference type="ARBA" id="ARBA00010641"/>
    </source>
</evidence>
<evidence type="ECO:0000313" key="9">
    <source>
        <dbReference type="EMBL" id="GGC86676.1"/>
    </source>
</evidence>